<keyword evidence="9" id="KW-1185">Reference proteome</keyword>
<evidence type="ECO:0000256" key="4">
    <source>
        <dbReference type="ARBA" id="ARBA00023306"/>
    </source>
</evidence>
<dbReference type="eggNOG" id="COG0849">
    <property type="taxonomic scope" value="Bacteria"/>
</dbReference>
<accession>A0A0D2I168</accession>
<dbReference type="EMBL" id="ARQD01000004">
    <property type="protein sequence ID" value="KIX84970.1"/>
    <property type="molecule type" value="Genomic_DNA"/>
</dbReference>
<dbReference type="AlphaFoldDB" id="A0A0D2I168"/>
<evidence type="ECO:0000259" key="7">
    <source>
        <dbReference type="SMART" id="SM00842"/>
    </source>
</evidence>
<evidence type="ECO:0000256" key="5">
    <source>
        <dbReference type="HAMAP-Rule" id="MF_02033"/>
    </source>
</evidence>
<sequence length="407" mass="44048">MAKIFSDRIITAIDIGTTKVCVLVAQVIDKHNFEIIGFGKATSEGIRKGAVVDIGKTVHAIKSALKEAELMIEQKLEWAVIGIADSLIQSVNSHGVVPIKHGQVTHHEIAQVLASARATVIPEGFQILHVIPQYYTIDGHDKVLDPLGMCGVRLEVQAHIIMGAVSCVQNLINCCQQAGIKVIDIVLEQLASSEAVLSPDEKELGVAVLDIGGGTSDLAVYQHGSLRYTKVIPIAGSHFTNDLALGLHTTLKDAERVKKEYGLKCYESSAKDYIEVQAVHGAGVHQVPTHLVRHIINARAQEFVDIVHKEMVERNLKSIMASGIVLTGGGSLLAAFDELINISLEVPVRIGTPAIVATIPQTLKHPMYATAYGLLKYALRRVHGMPSDDIGGPLVKRVLGKMKSWFF</sequence>
<dbReference type="InterPro" id="IPR003494">
    <property type="entry name" value="SHS2_FtsA"/>
</dbReference>
<comment type="subunit">
    <text evidence="5">Self-interacts. Interacts with FtsZ.</text>
</comment>
<dbReference type="PANTHER" id="PTHR32432:SF4">
    <property type="entry name" value="CELL DIVISION PROTEIN FTSA"/>
    <property type="match status" value="1"/>
</dbReference>
<organism evidence="8 9">
    <name type="scientific">candidate division TM6 bacterium JCVI TM6SC1</name>
    <dbReference type="NCBI Taxonomy" id="1306947"/>
    <lineage>
        <taxon>Bacteria</taxon>
        <taxon>Candidatus Babelota</taxon>
        <taxon>Vermiphilus</taxon>
    </lineage>
</organism>
<protein>
    <recommendedName>
        <fullName evidence="5 6">Cell division protein FtsA</fullName>
    </recommendedName>
</protein>
<evidence type="ECO:0000313" key="8">
    <source>
        <dbReference type="EMBL" id="KIX84970.1"/>
    </source>
</evidence>
<dbReference type="SUPFAM" id="SSF53067">
    <property type="entry name" value="Actin-like ATPase domain"/>
    <property type="match status" value="2"/>
</dbReference>
<evidence type="ECO:0000256" key="6">
    <source>
        <dbReference type="PIRNR" id="PIRNR003101"/>
    </source>
</evidence>
<dbReference type="PIRSF" id="PIRSF003101">
    <property type="entry name" value="FtsA"/>
    <property type="match status" value="1"/>
</dbReference>
<dbReference type="Proteomes" id="UP000032214">
    <property type="component" value="Unassembled WGS sequence"/>
</dbReference>
<dbReference type="Gene3D" id="3.30.1490.110">
    <property type="match status" value="1"/>
</dbReference>
<reference evidence="8 9" key="1">
    <citation type="journal article" date="2013" name="Proc. Natl. Acad. Sci. U.S.A.">
        <title>Candidate phylum TM6 genome recovered from a hospital sink biofilm provides genomic insights into this uncultivated phylum.</title>
        <authorList>
            <person name="McLean J.S."/>
            <person name="Lombardo M.J."/>
            <person name="Badger J.H."/>
            <person name="Edlund A."/>
            <person name="Novotny M."/>
            <person name="Yee-Greenbaum J."/>
            <person name="Vyahhi N."/>
            <person name="Hall A.P."/>
            <person name="Yang Y."/>
            <person name="Dupont C.L."/>
            <person name="Ziegler M.G."/>
            <person name="Chitsaz H."/>
            <person name="Allen A.E."/>
            <person name="Yooseph S."/>
            <person name="Tesler G."/>
            <person name="Pevzner P.A."/>
            <person name="Friedman R.M."/>
            <person name="Nealson K.H."/>
            <person name="Venter J.C."/>
            <person name="Lasken R.S."/>
        </authorList>
    </citation>
    <scope>NUCLEOTIDE SEQUENCE [LARGE SCALE GENOMIC DNA]</scope>
    <source>
        <strain evidence="8 9">TM6SC1</strain>
    </source>
</reference>
<keyword evidence="2 5" id="KW-0132">Cell division</keyword>
<dbReference type="GO" id="GO:0009898">
    <property type="term" value="C:cytoplasmic side of plasma membrane"/>
    <property type="evidence" value="ECO:0007669"/>
    <property type="project" value="UniProtKB-UniRule"/>
</dbReference>
<dbReference type="PANTHER" id="PTHR32432">
    <property type="entry name" value="CELL DIVISION PROTEIN FTSA-RELATED"/>
    <property type="match status" value="1"/>
</dbReference>
<keyword evidence="3 5" id="KW-0472">Membrane</keyword>
<comment type="similarity">
    <text evidence="5 6">Belongs to the FtsA/MreB family.</text>
</comment>
<dbReference type="NCBIfam" id="TIGR01174">
    <property type="entry name" value="ftsA"/>
    <property type="match status" value="1"/>
</dbReference>
<comment type="subcellular location">
    <subcellularLocation>
        <location evidence="5">Cell membrane</location>
        <topology evidence="5">Peripheral membrane protein</topology>
        <orientation evidence="5">Cytoplasmic side</orientation>
    </subcellularLocation>
    <text evidence="5">Localizes to the Z ring in an FtsZ-dependent manner. Targeted to the membrane through a conserved C-terminal amphipathic helix.</text>
</comment>
<dbReference type="InterPro" id="IPR043129">
    <property type="entry name" value="ATPase_NBD"/>
</dbReference>
<feature type="domain" description="SHS2" evidence="7">
    <location>
        <begin position="10"/>
        <end position="196"/>
    </location>
</feature>
<gene>
    <name evidence="5" type="primary">ftsA</name>
    <name evidence="8" type="ORF">J120_04500</name>
</gene>
<dbReference type="GO" id="GO:0043093">
    <property type="term" value="P:FtsZ-dependent cytokinesis"/>
    <property type="evidence" value="ECO:0007669"/>
    <property type="project" value="UniProtKB-UniRule"/>
</dbReference>
<evidence type="ECO:0000256" key="2">
    <source>
        <dbReference type="ARBA" id="ARBA00022618"/>
    </source>
</evidence>
<dbReference type="InterPro" id="IPR020823">
    <property type="entry name" value="Cell_div_FtsA"/>
</dbReference>
<name>A0A0D2I168_9BACT</name>
<comment type="function">
    <text evidence="5 6">Cell division protein that is involved in the assembly of the Z ring. May serve as a membrane anchor for the Z ring.</text>
</comment>
<dbReference type="Gene3D" id="3.30.420.40">
    <property type="match status" value="2"/>
</dbReference>
<keyword evidence="4 5" id="KW-0131">Cell cycle</keyword>
<comment type="caution">
    <text evidence="8">The sequence shown here is derived from an EMBL/GenBank/DDBJ whole genome shotgun (WGS) entry which is preliminary data.</text>
</comment>
<dbReference type="SMART" id="SM00842">
    <property type="entry name" value="FtsA"/>
    <property type="match status" value="1"/>
</dbReference>
<dbReference type="CDD" id="cd24048">
    <property type="entry name" value="ASKHA_NBD_FtsA"/>
    <property type="match status" value="1"/>
</dbReference>
<dbReference type="Pfam" id="PF14450">
    <property type="entry name" value="FtsA"/>
    <property type="match status" value="2"/>
</dbReference>
<dbReference type="HAMAP" id="MF_02033">
    <property type="entry name" value="FtsA"/>
    <property type="match status" value="1"/>
</dbReference>
<dbReference type="STRING" id="1306947.J120_04500"/>
<dbReference type="GO" id="GO:0032153">
    <property type="term" value="C:cell division site"/>
    <property type="evidence" value="ECO:0007669"/>
    <property type="project" value="UniProtKB-UniRule"/>
</dbReference>
<keyword evidence="1 5" id="KW-1003">Cell membrane</keyword>
<evidence type="ECO:0000256" key="1">
    <source>
        <dbReference type="ARBA" id="ARBA00022475"/>
    </source>
</evidence>
<evidence type="ECO:0000313" key="9">
    <source>
        <dbReference type="Proteomes" id="UP000032214"/>
    </source>
</evidence>
<dbReference type="Pfam" id="PF02491">
    <property type="entry name" value="SHS2_FTSA"/>
    <property type="match status" value="1"/>
</dbReference>
<evidence type="ECO:0000256" key="3">
    <source>
        <dbReference type="ARBA" id="ARBA00023136"/>
    </source>
</evidence>
<dbReference type="InterPro" id="IPR050696">
    <property type="entry name" value="FtsA/MreB"/>
</dbReference>
<proteinExistence type="inferred from homology"/>